<name>A0A448XJA9_9PLAT</name>
<evidence type="ECO:0000256" key="1">
    <source>
        <dbReference type="SAM" id="MobiDB-lite"/>
    </source>
</evidence>
<reference evidence="2" key="1">
    <citation type="submission" date="2018-11" db="EMBL/GenBank/DDBJ databases">
        <authorList>
            <consortium name="Pathogen Informatics"/>
        </authorList>
    </citation>
    <scope>NUCLEOTIDE SEQUENCE</scope>
</reference>
<organism evidence="2 3">
    <name type="scientific">Protopolystoma xenopodis</name>
    <dbReference type="NCBI Taxonomy" id="117903"/>
    <lineage>
        <taxon>Eukaryota</taxon>
        <taxon>Metazoa</taxon>
        <taxon>Spiralia</taxon>
        <taxon>Lophotrochozoa</taxon>
        <taxon>Platyhelminthes</taxon>
        <taxon>Monogenea</taxon>
        <taxon>Polyopisthocotylea</taxon>
        <taxon>Polystomatidea</taxon>
        <taxon>Polystomatidae</taxon>
        <taxon>Protopolystoma</taxon>
    </lineage>
</organism>
<keyword evidence="3" id="KW-1185">Reference proteome</keyword>
<dbReference type="EMBL" id="CAAALY010256684">
    <property type="protein sequence ID" value="VEL38032.1"/>
    <property type="molecule type" value="Genomic_DNA"/>
</dbReference>
<accession>A0A448XJA9</accession>
<dbReference type="Proteomes" id="UP000784294">
    <property type="component" value="Unassembled WGS sequence"/>
</dbReference>
<protein>
    <submittedName>
        <fullName evidence="2">Uncharacterized protein</fullName>
    </submittedName>
</protein>
<feature type="region of interest" description="Disordered" evidence="1">
    <location>
        <begin position="71"/>
        <end position="94"/>
    </location>
</feature>
<evidence type="ECO:0000313" key="3">
    <source>
        <dbReference type="Proteomes" id="UP000784294"/>
    </source>
</evidence>
<evidence type="ECO:0000313" key="2">
    <source>
        <dbReference type="EMBL" id="VEL38032.1"/>
    </source>
</evidence>
<gene>
    <name evidence="2" type="ORF">PXEA_LOCUS31472</name>
</gene>
<sequence>MPNQHNWGCWARGRDRADCRKLSVCLPVGLSACLSVCGHCCGCVGDGGGEGISARVEGVGPTMDRAPIMRQPSARARRVECPSRGGRSQSPCRTAPCGAVVSHDAVPERLLVAERDQINRKIRRN</sequence>
<comment type="caution">
    <text evidence="2">The sequence shown here is derived from an EMBL/GenBank/DDBJ whole genome shotgun (WGS) entry which is preliminary data.</text>
</comment>
<proteinExistence type="predicted"/>
<dbReference type="AlphaFoldDB" id="A0A448XJA9"/>